<comment type="caution">
    <text evidence="6">The sequence shown here is derived from an EMBL/GenBank/DDBJ whole genome shotgun (WGS) entry which is preliminary data.</text>
</comment>
<dbReference type="RefSeq" id="XP_028528778.1">
    <property type="nucleotide sequence ID" value="XM_028672203.1"/>
</dbReference>
<evidence type="ECO:0000256" key="2">
    <source>
        <dbReference type="ARBA" id="ARBA00022692"/>
    </source>
</evidence>
<dbReference type="OrthoDB" id="372777at2759"/>
<feature type="transmembrane region" description="Helical" evidence="5">
    <location>
        <begin position="61"/>
        <end position="79"/>
    </location>
</feature>
<reference evidence="6" key="1">
    <citation type="submission" date="2015-04" db="EMBL/GenBank/DDBJ databases">
        <authorList>
            <consortium name="Pathogen Informatics"/>
        </authorList>
    </citation>
    <scope>NUCLEOTIDE SEQUENCE [LARGE SCALE GENOMIC DNA]</scope>
    <source>
        <strain evidence="6">8A</strain>
    </source>
</reference>
<evidence type="ECO:0000256" key="5">
    <source>
        <dbReference type="SAM" id="Phobius"/>
    </source>
</evidence>
<feature type="transmembrane region" description="Helical" evidence="5">
    <location>
        <begin position="32"/>
        <end position="55"/>
    </location>
</feature>
<feature type="transmembrane region" description="Helical" evidence="5">
    <location>
        <begin position="494"/>
        <end position="518"/>
    </location>
</feature>
<protein>
    <submittedName>
        <fullName evidence="6">Transporter, putative</fullName>
    </submittedName>
</protein>
<evidence type="ECO:0000256" key="4">
    <source>
        <dbReference type="ARBA" id="ARBA00023136"/>
    </source>
</evidence>
<feature type="transmembrane region" description="Helical" evidence="5">
    <location>
        <begin position="904"/>
        <end position="925"/>
    </location>
</feature>
<gene>
    <name evidence="6" type="ORF">PGAL8A_00318300</name>
</gene>
<feature type="transmembrane region" description="Helical" evidence="5">
    <location>
        <begin position="801"/>
        <end position="828"/>
    </location>
</feature>
<evidence type="ECO:0000256" key="3">
    <source>
        <dbReference type="ARBA" id="ARBA00022989"/>
    </source>
</evidence>
<name>A0A1J1GU10_PLAGA</name>
<accession>A0A1J1GU10</accession>
<feature type="transmembrane region" description="Helical" evidence="5">
    <location>
        <begin position="91"/>
        <end position="115"/>
    </location>
</feature>
<feature type="transmembrane region" description="Helical" evidence="5">
    <location>
        <begin position="563"/>
        <end position="583"/>
    </location>
</feature>
<evidence type="ECO:0000313" key="6">
    <source>
        <dbReference type="EMBL" id="CRG95970.1"/>
    </source>
</evidence>
<comment type="subcellular location">
    <subcellularLocation>
        <location evidence="1">Membrane</location>
        <topology evidence="1">Multi-pass membrane protein</topology>
    </subcellularLocation>
</comment>
<organism evidence="6 7">
    <name type="scientific">Plasmodium gallinaceum</name>
    <dbReference type="NCBI Taxonomy" id="5849"/>
    <lineage>
        <taxon>Eukaryota</taxon>
        <taxon>Sar</taxon>
        <taxon>Alveolata</taxon>
        <taxon>Apicomplexa</taxon>
        <taxon>Aconoidasida</taxon>
        <taxon>Haemosporida</taxon>
        <taxon>Plasmodiidae</taxon>
        <taxon>Plasmodium</taxon>
        <taxon>Plasmodium (Haemamoeba)</taxon>
    </lineage>
</organism>
<dbReference type="EMBL" id="CVMV01000045">
    <property type="protein sequence ID" value="CRG95970.1"/>
    <property type="molecule type" value="Genomic_DNA"/>
</dbReference>
<feature type="transmembrane region" description="Helical" evidence="5">
    <location>
        <begin position="937"/>
        <end position="960"/>
    </location>
</feature>
<feature type="transmembrane region" description="Helical" evidence="5">
    <location>
        <begin position="966"/>
        <end position="988"/>
    </location>
</feature>
<dbReference type="GeneID" id="39731716"/>
<dbReference type="VEuPathDB" id="PlasmoDB:PGAL8A_00318300"/>
<keyword evidence="7" id="KW-1185">Reference proteome</keyword>
<dbReference type="AlphaFoldDB" id="A0A1J1GU10"/>
<feature type="transmembrane region" description="Helical" evidence="5">
    <location>
        <begin position="872"/>
        <end position="892"/>
    </location>
</feature>
<dbReference type="PANTHER" id="PTHR24064">
    <property type="entry name" value="SOLUTE CARRIER FAMILY 22 MEMBER"/>
    <property type="match status" value="1"/>
</dbReference>
<dbReference type="Proteomes" id="UP000220797">
    <property type="component" value="Unassembled WGS sequence"/>
</dbReference>
<dbReference type="Gene3D" id="1.20.1250.20">
    <property type="entry name" value="MFS general substrate transporter like domains"/>
    <property type="match status" value="1"/>
</dbReference>
<dbReference type="OMA" id="IRIFIIP"/>
<dbReference type="CDD" id="cd06174">
    <property type="entry name" value="MFS"/>
    <property type="match status" value="1"/>
</dbReference>
<proteinExistence type="predicted"/>
<dbReference type="GO" id="GO:0016020">
    <property type="term" value="C:membrane"/>
    <property type="evidence" value="ECO:0007669"/>
    <property type="project" value="UniProtKB-SubCell"/>
</dbReference>
<sequence>MNLISNTNSELNKCYIKLKEEEGFKTKTKFNVLIFCYVCFFVYTWYISIICLYPIKFNDLYFIFHFLFQGIGAVILGLFSDIYGRKKCLNISFSILFIIFLITFITVKPSFFLFYENSKTLFRSENFFNLNIYPDTNTENYRNTYKYINNYNESIQKLEDDKDVIHKENSHKIFRKNNTNQLENFIFNNNDKLRKKNANKKVISNSYIKIDENESEKINVIDKIHYKKDDLSLDTNDNFVIEDDKNNNKDINNDHNKNNTYIYDINNDKSIYVPSSNYDNLNKYLEDYIFNEKYINHKNNNYNGKKKTDNPYNKLNNNLYKNIKKNKIRDNFKELNRDLTKIIIRSLNKRSTQNFRNKFFKNLIKECIKEHSNKSFIRLQDDIIGENKMFNIIKKKLNETSNNTSKINQNLTDIINDDVTNIINICVNEILSIANKMNKFNYNNEEEKNLFIKNKKINDDKKNEKNNEEKNGINFKSGFKNTKNEDFFLLISRIIFYILTCLSGFFIKGVNNILCIIITENIKPNYKTRAVCLIFIIENFSLIMIRLIFFFNEGKNLYFSFKLNLLLLAVLNIIIIYILNIYFSNFNTNFIKMQIKTLKKMCQNHNQALLSSFNNDNENIMHKENLNNEKNSKKINKNNICNLKNKNYYSNNNFTERLLNTPNIYRLNNDDSKNILIDKFDENYNFDNLKSDVILSNLMKEENYSTDKISRNNYLNSLSESIKINDKKKKDDMHDINKIFIDMNYNNISDKNNFKKRDDHLLSDKINVNKNILEYTKNLKKNETFKIYMKWISYYFDIHKYLIVALCLLFFLFNFLYISFFIIYNLFIYDIKNISNFYKLNNSFIIVNLVILIFYFYLYFKLNRIILKILNLFGYLLITFVSFGLILFLFSTSYFHFSLCDNTYIIYIVIFYSFLFIPNVSLFLFSINSFHTICKGVLIGIFVFFGNLGFITYSLIKFFITLKYFTFVNLIFSCLICILSSIIMILFIPQINTSIDHNLMDKIYFNHFLTYIYNKKKVSPLFRTISISYEVHNN</sequence>
<keyword evidence="4 5" id="KW-0472">Membrane</keyword>
<dbReference type="SUPFAM" id="SSF103473">
    <property type="entry name" value="MFS general substrate transporter"/>
    <property type="match status" value="2"/>
</dbReference>
<evidence type="ECO:0000256" key="1">
    <source>
        <dbReference type="ARBA" id="ARBA00004141"/>
    </source>
</evidence>
<feature type="transmembrane region" description="Helical" evidence="5">
    <location>
        <begin position="840"/>
        <end position="860"/>
    </location>
</feature>
<dbReference type="InterPro" id="IPR036259">
    <property type="entry name" value="MFS_trans_sf"/>
</dbReference>
<keyword evidence="2 5" id="KW-0812">Transmembrane</keyword>
<feature type="transmembrane region" description="Helical" evidence="5">
    <location>
        <begin position="530"/>
        <end position="551"/>
    </location>
</feature>
<evidence type="ECO:0000313" key="7">
    <source>
        <dbReference type="Proteomes" id="UP000220797"/>
    </source>
</evidence>
<keyword evidence="3 5" id="KW-1133">Transmembrane helix</keyword>